<dbReference type="Proteomes" id="UP001633002">
    <property type="component" value="Unassembled WGS sequence"/>
</dbReference>
<dbReference type="AlphaFoldDB" id="A0ABD3IA83"/>
<comment type="caution">
    <text evidence="1">The sequence shown here is derived from an EMBL/GenBank/DDBJ whole genome shotgun (WGS) entry which is preliminary data.</text>
</comment>
<dbReference type="EMBL" id="JBJQOH010000001">
    <property type="protein sequence ID" value="KAL3699622.1"/>
    <property type="molecule type" value="Genomic_DNA"/>
</dbReference>
<protein>
    <submittedName>
        <fullName evidence="1">Uncharacterized protein</fullName>
    </submittedName>
</protein>
<name>A0ABD3IA83_9MARC</name>
<accession>A0ABD3IA83</accession>
<evidence type="ECO:0000313" key="1">
    <source>
        <dbReference type="EMBL" id="KAL3699622.1"/>
    </source>
</evidence>
<sequence length="66" mass="7209">MGRVVGDLVSKKLLSSFGPMLAKATEVGQLKGQLADLTAWLQQSDRERAATAAKEAKLQHENFVLR</sequence>
<proteinExistence type="predicted"/>
<keyword evidence="2" id="KW-1185">Reference proteome</keyword>
<organism evidence="1 2">
    <name type="scientific">Riccia sorocarpa</name>
    <dbReference type="NCBI Taxonomy" id="122646"/>
    <lineage>
        <taxon>Eukaryota</taxon>
        <taxon>Viridiplantae</taxon>
        <taxon>Streptophyta</taxon>
        <taxon>Embryophyta</taxon>
        <taxon>Marchantiophyta</taxon>
        <taxon>Marchantiopsida</taxon>
        <taxon>Marchantiidae</taxon>
        <taxon>Marchantiales</taxon>
        <taxon>Ricciaceae</taxon>
        <taxon>Riccia</taxon>
    </lineage>
</organism>
<reference evidence="1 2" key="1">
    <citation type="submission" date="2024-09" db="EMBL/GenBank/DDBJ databases">
        <title>Chromosome-scale assembly of Riccia sorocarpa.</title>
        <authorList>
            <person name="Paukszto L."/>
        </authorList>
    </citation>
    <scope>NUCLEOTIDE SEQUENCE [LARGE SCALE GENOMIC DNA]</scope>
    <source>
        <strain evidence="1">LP-2024</strain>
        <tissue evidence="1">Aerial parts of the thallus</tissue>
    </source>
</reference>
<gene>
    <name evidence="1" type="ORF">R1sor_017644</name>
</gene>
<evidence type="ECO:0000313" key="2">
    <source>
        <dbReference type="Proteomes" id="UP001633002"/>
    </source>
</evidence>